<keyword evidence="3" id="KW-1185">Reference proteome</keyword>
<keyword evidence="1" id="KW-0732">Signal</keyword>
<organism evidence="2 3">
    <name type="scientific">Desulfobaculum bizertense DSM 18034</name>
    <dbReference type="NCBI Taxonomy" id="1121442"/>
    <lineage>
        <taxon>Bacteria</taxon>
        <taxon>Pseudomonadati</taxon>
        <taxon>Thermodesulfobacteriota</taxon>
        <taxon>Desulfovibrionia</taxon>
        <taxon>Desulfovibrionales</taxon>
        <taxon>Desulfovibrionaceae</taxon>
        <taxon>Desulfobaculum</taxon>
    </lineage>
</organism>
<dbReference type="Gene3D" id="3.40.190.10">
    <property type="entry name" value="Periplasmic binding protein-like II"/>
    <property type="match status" value="2"/>
</dbReference>
<feature type="chain" id="PRO_5012956225" evidence="1">
    <location>
        <begin position="22"/>
        <end position="310"/>
    </location>
</feature>
<gene>
    <name evidence="2" type="ORF">SAMN02745702_00034</name>
</gene>
<proteinExistence type="predicted"/>
<dbReference type="AlphaFoldDB" id="A0A1T4VD58"/>
<accession>A0A1T4VD58</accession>
<dbReference type="PROSITE" id="PS51257">
    <property type="entry name" value="PROKAR_LIPOPROTEIN"/>
    <property type="match status" value="1"/>
</dbReference>
<dbReference type="CDD" id="cd01071">
    <property type="entry name" value="PBP2_PhnD_like"/>
    <property type="match status" value="1"/>
</dbReference>
<dbReference type="EMBL" id="FUYA01000001">
    <property type="protein sequence ID" value="SKA62823.1"/>
    <property type="molecule type" value="Genomic_DNA"/>
</dbReference>
<dbReference type="Pfam" id="PF12974">
    <property type="entry name" value="Phosphonate-bd"/>
    <property type="match status" value="1"/>
</dbReference>
<feature type="signal peptide" evidence="1">
    <location>
        <begin position="1"/>
        <end position="21"/>
    </location>
</feature>
<name>A0A1T4VD58_9BACT</name>
<dbReference type="PANTHER" id="PTHR35841:SF1">
    <property type="entry name" value="PHOSPHONATES-BINDING PERIPLASMIC PROTEIN"/>
    <property type="match status" value="1"/>
</dbReference>
<dbReference type="RefSeq" id="WP_078683368.1">
    <property type="nucleotide sequence ID" value="NZ_FUYA01000001.1"/>
</dbReference>
<dbReference type="PANTHER" id="PTHR35841">
    <property type="entry name" value="PHOSPHONATES-BINDING PERIPLASMIC PROTEIN"/>
    <property type="match status" value="1"/>
</dbReference>
<sequence>MIRKTVFLSIALCMVSLSLFACSDQEPAKRVDLSRREEITFQKDKREITYAYLPQYSHSVSYKRHHKLVEYLAKTTGLSFRQVFPDTFAEHMTMVEEGLIDISFSNPFIYVKIADRYGARAFARTEEEDQGTHFRGQIIVRADNPSIQKIEDVKGQHWIAVDPSSAGGYLFALGYFIDHGISKNDFAEIAFAPGPGGKQEKVVLGVYSGRYGVGSIREGALEIMRESIDTTRIKILATTPWYPGWVYSARKGLDPDVVLKISQAMTSLSMDNPEEKDILRRAKIISILPAQDSDFNSIRELIRKTGVDAQ</sequence>
<evidence type="ECO:0000256" key="1">
    <source>
        <dbReference type="SAM" id="SignalP"/>
    </source>
</evidence>
<evidence type="ECO:0000313" key="3">
    <source>
        <dbReference type="Proteomes" id="UP000189733"/>
    </source>
</evidence>
<dbReference type="OrthoDB" id="9764656at2"/>
<reference evidence="2 3" key="1">
    <citation type="submission" date="2017-02" db="EMBL/GenBank/DDBJ databases">
        <authorList>
            <person name="Peterson S.W."/>
        </authorList>
    </citation>
    <scope>NUCLEOTIDE SEQUENCE [LARGE SCALE GENOMIC DNA]</scope>
    <source>
        <strain evidence="2 3">DSM 18034</strain>
    </source>
</reference>
<dbReference type="Proteomes" id="UP000189733">
    <property type="component" value="Unassembled WGS sequence"/>
</dbReference>
<protein>
    <submittedName>
        <fullName evidence="2">Phosphonate transport system substrate-binding protein</fullName>
    </submittedName>
</protein>
<dbReference type="STRING" id="1121442.SAMN02745702_00034"/>
<dbReference type="SUPFAM" id="SSF53850">
    <property type="entry name" value="Periplasmic binding protein-like II"/>
    <property type="match status" value="1"/>
</dbReference>
<evidence type="ECO:0000313" key="2">
    <source>
        <dbReference type="EMBL" id="SKA62823.1"/>
    </source>
</evidence>